<evidence type="ECO:0000256" key="9">
    <source>
        <dbReference type="ARBA" id="ARBA00025611"/>
    </source>
</evidence>
<evidence type="ECO:0000256" key="10">
    <source>
        <dbReference type="ARBA" id="ARBA00049244"/>
    </source>
</evidence>
<dbReference type="InterPro" id="IPR041931">
    <property type="entry name" value="DNA_pol3_alpha_thumb_dom"/>
</dbReference>
<dbReference type="Pfam" id="PF01336">
    <property type="entry name" value="tRNA_anti-codon"/>
    <property type="match status" value="1"/>
</dbReference>
<dbReference type="Gene3D" id="1.10.10.1600">
    <property type="entry name" value="Bacterial DNA polymerase III alpha subunit, thumb domain"/>
    <property type="match status" value="1"/>
</dbReference>
<comment type="subcellular location">
    <subcellularLocation>
        <location evidence="1">Cytoplasm</location>
    </subcellularLocation>
</comment>
<accession>A0AAE3IF04</accession>
<dbReference type="NCBIfam" id="TIGR00594">
    <property type="entry name" value="polc"/>
    <property type="match status" value="1"/>
</dbReference>
<sequence length="1156" mass="130234">MPEFVHLHLHSEYSLLDGACRIKELVLRVKELGQKAVAVTDHGNMFAAVEFYNECLAQGIKPIIGCEVYVAPRTRFDKLAKIDSSPYHLVLLCENNEGYQNLIKLVSAAYTEGFYSKPRVDIELLEKYHKGLICLSACLAGEIPRKLTNGDYEAAKQTALKYRDIFGRDNYFIELQNHKFADQQRILPMLIKLSRETGIPMVCTNDAHYLRRSDANAQRVLMCISTGTTLDDPSRLEFPTNEFYVKSAEEMAELFPSQPESLENTVKIADRCNVSFEFGKTKLPYFHIDGVSDNEKFLRDMCMKGLYKRYENPTKEALKRVDYELDVITRMGYTDYYLIVWDFVHYAKTHGIPVGCGRGSGAGSLCAYCIGITGIDPLKYDLLFERFLNPERVSMPDFDIDFCMEGRQRVIDYVVEKYGSDHVAQIATFGTLAAKQAVRDVARAMGLPYQTGDMLAKKIPRGQPLKYSIENIPELSSLYKTDMKIRQLLDIAMSVEGMPRNVSTHAAGVVITKEPVDFYVPLYSRDGQVSTQYTMTVLERLGLLKIDFLGLRNLTIIDHCRKQVIETHPDFDLEKIPLDDKKVYEMLSQGKTEGVFQFESAGMTATVMKLRPERLEDLIAVISLYRPGPMDSIPTYIRNRHEPDRIVYKHPLLKGILEVTYGCIVYQEQVMQIFRTLAGYSYGRADIVRRAMAKKKAAVLENERKAFIYGEKGQCCGAVANGVPANVANEIFDEMTSFASYAFNKSHAAAYATIAYQTAYLKCHFYKEYMAALMTITLLDSTDKLYGYIADVGKSGVKILPLDINKSESGFVAEPEGIRFALLAVKSLGEGAIDRIVSERKSGGAFRSLQDFCTRVSGRDIHLRTVEALIKSGAFDGFGYTRREHLNACEDIMKSVTRSDGSVIEGQLDLFGMGAALPMEKKIERCGEFDEQQLLEFEHEALGMYISAHPIDRFECVISATRCVTSAQLIKACTDDGGMADKRFADGAEVDYAGMVRGRKMLKTKKGDMMCFVELEDKFGTLEIVVFPSVFQTMGGLIKDRALLHIKGKISCKEEEEPKILADMLEPVDRFCSLQLQRDICVRLVSRDAEGIKAVRTIAEKYRAQTGSKFAVFFSDIRKMTGIKSVHAVKMCPELLVELENRLGAENVVFMDRKGE</sequence>
<comment type="function">
    <text evidence="9">DNA polymerase III is a complex, multichain enzyme responsible for most of the replicative synthesis in bacteria. This DNA polymerase also exhibits 3' to 5' exonuclease activity. The alpha chain is the DNA polymerase.</text>
</comment>
<dbReference type="NCBIfam" id="NF005298">
    <property type="entry name" value="PRK06826.1"/>
    <property type="match status" value="1"/>
</dbReference>
<keyword evidence="8" id="KW-0239">DNA-directed DNA polymerase</keyword>
<dbReference type="PANTHER" id="PTHR32294">
    <property type="entry name" value="DNA POLYMERASE III SUBUNIT ALPHA"/>
    <property type="match status" value="1"/>
</dbReference>
<dbReference type="EC" id="2.7.7.7" evidence="3"/>
<proteinExistence type="inferred from homology"/>
<dbReference type="Pfam" id="PF17657">
    <property type="entry name" value="DNA_pol3_finger"/>
    <property type="match status" value="1"/>
</dbReference>
<dbReference type="PANTHER" id="PTHR32294:SF0">
    <property type="entry name" value="DNA POLYMERASE III SUBUNIT ALPHA"/>
    <property type="match status" value="1"/>
</dbReference>
<dbReference type="CDD" id="cd12113">
    <property type="entry name" value="PHP_PolIIIA_DnaE3"/>
    <property type="match status" value="1"/>
</dbReference>
<comment type="caution">
    <text evidence="12">The sequence shown here is derived from an EMBL/GenBank/DDBJ whole genome shotgun (WGS) entry which is preliminary data.</text>
</comment>
<dbReference type="InterPro" id="IPR040982">
    <property type="entry name" value="DNA_pol3_finger"/>
</dbReference>
<dbReference type="EMBL" id="JAOQJZ010000002">
    <property type="protein sequence ID" value="MCU6704981.1"/>
    <property type="molecule type" value="Genomic_DNA"/>
</dbReference>
<dbReference type="InterPro" id="IPR011708">
    <property type="entry name" value="DNA_pol3_alpha_NTPase_dom"/>
</dbReference>
<evidence type="ECO:0000256" key="4">
    <source>
        <dbReference type="ARBA" id="ARBA00019114"/>
    </source>
</evidence>
<dbReference type="GO" id="GO:0006260">
    <property type="term" value="P:DNA replication"/>
    <property type="evidence" value="ECO:0007669"/>
    <property type="project" value="UniProtKB-KW"/>
</dbReference>
<dbReference type="InterPro" id="IPR029460">
    <property type="entry name" value="DNAPol_HHH"/>
</dbReference>
<dbReference type="Proteomes" id="UP001208131">
    <property type="component" value="Unassembled WGS sequence"/>
</dbReference>
<dbReference type="RefSeq" id="WP_267300443.1">
    <property type="nucleotide sequence ID" value="NZ_JAOQJZ010000002.1"/>
</dbReference>
<dbReference type="GO" id="GO:0003887">
    <property type="term" value="F:DNA-directed DNA polymerase activity"/>
    <property type="evidence" value="ECO:0007669"/>
    <property type="project" value="UniProtKB-KW"/>
</dbReference>
<gene>
    <name evidence="12" type="ORF">OCV57_03425</name>
</gene>
<evidence type="ECO:0000256" key="6">
    <source>
        <dbReference type="ARBA" id="ARBA00022695"/>
    </source>
</evidence>
<comment type="catalytic activity">
    <reaction evidence="10">
        <text>DNA(n) + a 2'-deoxyribonucleoside 5'-triphosphate = DNA(n+1) + diphosphate</text>
        <dbReference type="Rhea" id="RHEA:22508"/>
        <dbReference type="Rhea" id="RHEA-COMP:17339"/>
        <dbReference type="Rhea" id="RHEA-COMP:17340"/>
        <dbReference type="ChEBI" id="CHEBI:33019"/>
        <dbReference type="ChEBI" id="CHEBI:61560"/>
        <dbReference type="ChEBI" id="CHEBI:173112"/>
        <dbReference type="EC" id="2.7.7.7"/>
    </reaction>
</comment>
<dbReference type="Gene3D" id="3.20.20.140">
    <property type="entry name" value="Metal-dependent hydrolases"/>
    <property type="match status" value="1"/>
</dbReference>
<keyword evidence="5 12" id="KW-0808">Transferase</keyword>
<evidence type="ECO:0000313" key="12">
    <source>
        <dbReference type="EMBL" id="MCU6704981.1"/>
    </source>
</evidence>
<feature type="domain" description="Polymerase/histidinol phosphatase N-terminal" evidence="11">
    <location>
        <begin position="5"/>
        <end position="72"/>
    </location>
</feature>
<dbReference type="Pfam" id="PF02811">
    <property type="entry name" value="PHP"/>
    <property type="match status" value="1"/>
</dbReference>
<evidence type="ECO:0000256" key="5">
    <source>
        <dbReference type="ARBA" id="ARBA00022679"/>
    </source>
</evidence>
<dbReference type="InterPro" id="IPR004013">
    <property type="entry name" value="PHP_dom"/>
</dbReference>
<dbReference type="Pfam" id="PF07733">
    <property type="entry name" value="DNA_pol3_alpha"/>
    <property type="match status" value="1"/>
</dbReference>
<dbReference type="SUPFAM" id="SSF89550">
    <property type="entry name" value="PHP domain-like"/>
    <property type="match status" value="1"/>
</dbReference>
<dbReference type="InterPro" id="IPR016195">
    <property type="entry name" value="Pol/histidinol_Pase-like"/>
</dbReference>
<comment type="similarity">
    <text evidence="2">Belongs to the DNA polymerase type-C family. DnaE subfamily.</text>
</comment>
<evidence type="ECO:0000256" key="1">
    <source>
        <dbReference type="ARBA" id="ARBA00004496"/>
    </source>
</evidence>
<dbReference type="AlphaFoldDB" id="A0AAE3IF04"/>
<evidence type="ECO:0000256" key="8">
    <source>
        <dbReference type="ARBA" id="ARBA00022932"/>
    </source>
</evidence>
<evidence type="ECO:0000256" key="2">
    <source>
        <dbReference type="ARBA" id="ARBA00009496"/>
    </source>
</evidence>
<dbReference type="GO" id="GO:0008408">
    <property type="term" value="F:3'-5' exonuclease activity"/>
    <property type="evidence" value="ECO:0007669"/>
    <property type="project" value="InterPro"/>
</dbReference>
<dbReference type="Gene3D" id="1.10.150.870">
    <property type="match status" value="1"/>
</dbReference>
<reference evidence="12 13" key="1">
    <citation type="journal article" date="2021" name="ISME Commun">
        <title>Automated analysis of genomic sequences facilitates high-throughput and comprehensive description of bacteria.</title>
        <authorList>
            <person name="Hitch T.C.A."/>
        </authorList>
    </citation>
    <scope>NUCLEOTIDE SEQUENCE [LARGE SCALE GENOMIC DNA]</scope>
    <source>
        <strain evidence="12 13">Sanger_31</strain>
    </source>
</reference>
<evidence type="ECO:0000256" key="3">
    <source>
        <dbReference type="ARBA" id="ARBA00012417"/>
    </source>
</evidence>
<protein>
    <recommendedName>
        <fullName evidence="4">DNA polymerase III subunit alpha</fullName>
        <ecNumber evidence="3">2.7.7.7</ecNumber>
    </recommendedName>
</protein>
<dbReference type="CDD" id="cd04485">
    <property type="entry name" value="DnaE_OBF"/>
    <property type="match status" value="1"/>
</dbReference>
<evidence type="ECO:0000256" key="7">
    <source>
        <dbReference type="ARBA" id="ARBA00022705"/>
    </source>
</evidence>
<keyword evidence="13" id="KW-1185">Reference proteome</keyword>
<evidence type="ECO:0000313" key="13">
    <source>
        <dbReference type="Proteomes" id="UP001208131"/>
    </source>
</evidence>
<name>A0AAE3IF04_9FIRM</name>
<dbReference type="GO" id="GO:0003676">
    <property type="term" value="F:nucleic acid binding"/>
    <property type="evidence" value="ECO:0007669"/>
    <property type="project" value="InterPro"/>
</dbReference>
<dbReference type="Pfam" id="PF14579">
    <property type="entry name" value="HHH_6"/>
    <property type="match status" value="1"/>
</dbReference>
<keyword evidence="6 12" id="KW-0548">Nucleotidyltransferase</keyword>
<organism evidence="12 13">
    <name type="scientific">Hominimerdicola aceti</name>
    <dbReference type="NCBI Taxonomy" id="2981726"/>
    <lineage>
        <taxon>Bacteria</taxon>
        <taxon>Bacillati</taxon>
        <taxon>Bacillota</taxon>
        <taxon>Clostridia</taxon>
        <taxon>Eubacteriales</taxon>
        <taxon>Oscillospiraceae</taxon>
        <taxon>Hominimerdicola</taxon>
    </lineage>
</organism>
<dbReference type="InterPro" id="IPR004365">
    <property type="entry name" value="NA-bd_OB_tRNA"/>
</dbReference>
<dbReference type="InterPro" id="IPR004805">
    <property type="entry name" value="DnaE2/DnaE/PolC"/>
</dbReference>
<dbReference type="InterPro" id="IPR003141">
    <property type="entry name" value="Pol/His_phosphatase_N"/>
</dbReference>
<dbReference type="GO" id="GO:0005737">
    <property type="term" value="C:cytoplasm"/>
    <property type="evidence" value="ECO:0007669"/>
    <property type="project" value="UniProtKB-SubCell"/>
</dbReference>
<dbReference type="NCBIfam" id="NF004226">
    <property type="entry name" value="PRK05673.1"/>
    <property type="match status" value="1"/>
</dbReference>
<dbReference type="SMART" id="SM00481">
    <property type="entry name" value="POLIIIAc"/>
    <property type="match status" value="1"/>
</dbReference>
<keyword evidence="7" id="KW-0235">DNA replication</keyword>
<evidence type="ECO:0000259" key="11">
    <source>
        <dbReference type="SMART" id="SM00481"/>
    </source>
</evidence>